<dbReference type="SUPFAM" id="SSF56935">
    <property type="entry name" value="Porins"/>
    <property type="match status" value="1"/>
</dbReference>
<keyword evidence="9 10" id="KW-0998">Cell outer membrane</keyword>
<evidence type="ECO:0000256" key="12">
    <source>
        <dbReference type="SAM" id="SignalP"/>
    </source>
</evidence>
<comment type="caution">
    <text evidence="15">The sequence shown here is derived from an EMBL/GenBank/DDBJ whole genome shotgun (WGS) entry which is preliminary data.</text>
</comment>
<keyword evidence="7 10" id="KW-0472">Membrane</keyword>
<evidence type="ECO:0000256" key="1">
    <source>
        <dbReference type="ARBA" id="ARBA00004571"/>
    </source>
</evidence>
<evidence type="ECO:0000259" key="13">
    <source>
        <dbReference type="Pfam" id="PF00593"/>
    </source>
</evidence>
<dbReference type="eggNOG" id="COG4771">
    <property type="taxonomic scope" value="Bacteria"/>
</dbReference>
<feature type="signal peptide" evidence="12">
    <location>
        <begin position="1"/>
        <end position="20"/>
    </location>
</feature>
<keyword evidence="16" id="KW-1185">Reference proteome</keyword>
<evidence type="ECO:0000256" key="7">
    <source>
        <dbReference type="ARBA" id="ARBA00023136"/>
    </source>
</evidence>
<dbReference type="InterPro" id="IPR012910">
    <property type="entry name" value="Plug_dom"/>
</dbReference>
<organism evidence="15 16">
    <name type="scientific">Cesiribacter andamanensis AMV16</name>
    <dbReference type="NCBI Taxonomy" id="1279009"/>
    <lineage>
        <taxon>Bacteria</taxon>
        <taxon>Pseudomonadati</taxon>
        <taxon>Bacteroidota</taxon>
        <taxon>Cytophagia</taxon>
        <taxon>Cytophagales</taxon>
        <taxon>Cesiribacteraceae</taxon>
        <taxon>Cesiribacter</taxon>
    </lineage>
</organism>
<dbReference type="Pfam" id="PF07715">
    <property type="entry name" value="Plug"/>
    <property type="match status" value="1"/>
</dbReference>
<feature type="domain" description="TonB-dependent receptor plug" evidence="14">
    <location>
        <begin position="116"/>
        <end position="223"/>
    </location>
</feature>
<sequence length="805" mass="89533">MRAIFCHFLGLMLICFALLARGQQLQLIDQDSRQPIPGVSILNTAGTKGVVTDSEGRADITPFRSLAQLHFRHPAYYSASFSLQQLKEMDYVVALRENIVQIPEVVISANRWEQKQEEVPQQITAISGREIAFQNPATPADLLQQTGEVFVQKSQLGGGSPMLRGFAANSVLLVVDGIRMNNAIYRSGNLQNVISLDAHVLEGAEVIFGPGTVLYGSDALGGVLDFHTKSPGLATDASLRTEGSALLRWASASQEKTAHVDLALGSRTLASLSSISLSDWGDLRAGRRGLSHFPDYLLRTSYQQRIWQRDSILSNPSPHHQLGSGYSQLNLLQKLRWVPSRQWDLTYSFHYSNSSDIPRYDRLVQRSQQQGRAGELRFAEWYYGPQRWMLHSLQSRLQRDKGVFEEARLTAGYQRVQESRHSRSTGSTLLESQSESVDVLTLNADFNRPFAAGPTLFYGAEAALNWVRSTGSQTDIDRGISSPAPSRYGDLGNHSLALASYASLHYPLGERSRLTAGARLNWYQLESRFSTRFRDFPFQEIGLQTTALIGNLGWTYTPNPFRLSLLASTGFRAPNVDDMAKVFDTAPGILTVPNPRLGPEYSYNAEATLGLEKRSFRLSLTTYLSLLDGAIVRRPFQLAGQDSVLHQGERRQVQALVNGGGALLAGSSLSVRYSPLPQLLLSSTLTYSWGQELQSGNALRHNPPLFGQTQLRYQRKKSSVELQFSYNGGIKFADLAPEEQDKAYLYTAEGSRPWWIASLKGAWHPLKQLELQAGLENLLDTHYRPYSSGISAPGRNLYLSVRTHF</sequence>
<comment type="similarity">
    <text evidence="10 11">Belongs to the TonB-dependent receptor family.</text>
</comment>
<dbReference type="InterPro" id="IPR039426">
    <property type="entry name" value="TonB-dep_rcpt-like"/>
</dbReference>
<dbReference type="Gene3D" id="2.40.170.20">
    <property type="entry name" value="TonB-dependent receptor, beta-barrel domain"/>
    <property type="match status" value="1"/>
</dbReference>
<keyword evidence="8 15" id="KW-0675">Receptor</keyword>
<dbReference type="InterPro" id="IPR010917">
    <property type="entry name" value="TonB_rcpt_CS"/>
</dbReference>
<dbReference type="STRING" id="1279009.ADICEAN_00376"/>
<evidence type="ECO:0000256" key="3">
    <source>
        <dbReference type="ARBA" id="ARBA00022452"/>
    </source>
</evidence>
<dbReference type="InterPro" id="IPR036942">
    <property type="entry name" value="Beta-barrel_TonB_sf"/>
</dbReference>
<comment type="subcellular location">
    <subcellularLocation>
        <location evidence="1 10">Cell outer membrane</location>
        <topology evidence="1 10">Multi-pass membrane protein</topology>
    </subcellularLocation>
</comment>
<dbReference type="PROSITE" id="PS52016">
    <property type="entry name" value="TONB_DEPENDENT_REC_3"/>
    <property type="match status" value="1"/>
</dbReference>
<dbReference type="AlphaFoldDB" id="M7N786"/>
<dbReference type="Gene3D" id="2.170.130.10">
    <property type="entry name" value="TonB-dependent receptor, plug domain"/>
    <property type="match status" value="1"/>
</dbReference>
<dbReference type="Proteomes" id="UP000011910">
    <property type="component" value="Unassembled WGS sequence"/>
</dbReference>
<keyword evidence="5 12" id="KW-0732">Signal</keyword>
<dbReference type="PATRIC" id="fig|1279009.4.peg.377"/>
<evidence type="ECO:0000256" key="10">
    <source>
        <dbReference type="PROSITE-ProRule" id="PRU01360"/>
    </source>
</evidence>
<keyword evidence="2 10" id="KW-0813">Transport</keyword>
<evidence type="ECO:0000256" key="11">
    <source>
        <dbReference type="RuleBase" id="RU003357"/>
    </source>
</evidence>
<keyword evidence="6 11" id="KW-0798">TonB box</keyword>
<evidence type="ECO:0000313" key="15">
    <source>
        <dbReference type="EMBL" id="EMR04478.1"/>
    </source>
</evidence>
<name>M7N786_9BACT</name>
<evidence type="ECO:0000256" key="5">
    <source>
        <dbReference type="ARBA" id="ARBA00022729"/>
    </source>
</evidence>
<dbReference type="Pfam" id="PF00593">
    <property type="entry name" value="TonB_dep_Rec_b-barrel"/>
    <property type="match status" value="1"/>
</dbReference>
<accession>M7N786</accession>
<dbReference type="InterPro" id="IPR000531">
    <property type="entry name" value="Beta-barrel_TonB"/>
</dbReference>
<evidence type="ECO:0000256" key="4">
    <source>
        <dbReference type="ARBA" id="ARBA00022692"/>
    </source>
</evidence>
<evidence type="ECO:0000256" key="6">
    <source>
        <dbReference type="ARBA" id="ARBA00023077"/>
    </source>
</evidence>
<proteinExistence type="inferred from homology"/>
<reference evidence="15 16" key="1">
    <citation type="journal article" date="2013" name="Genome Announc.">
        <title>Draft Genome Sequence of Cesiribacter andamanensis Strain AMV16T, Isolated from a Soil Sample from a Mud Volcano in the Andaman Islands, India.</title>
        <authorList>
            <person name="Shivaji S."/>
            <person name="Ara S."/>
            <person name="Begum Z."/>
            <person name="Srinivas T.N."/>
            <person name="Singh A."/>
            <person name="Kumar Pinnaka A."/>
        </authorList>
    </citation>
    <scope>NUCLEOTIDE SEQUENCE [LARGE SCALE GENOMIC DNA]</scope>
    <source>
        <strain evidence="15 16">AMV16</strain>
    </source>
</reference>
<evidence type="ECO:0000313" key="16">
    <source>
        <dbReference type="Proteomes" id="UP000011910"/>
    </source>
</evidence>
<gene>
    <name evidence="15" type="primary">cirA_1</name>
    <name evidence="15" type="ORF">ADICEAN_00376</name>
</gene>
<dbReference type="EMBL" id="AODQ01000005">
    <property type="protein sequence ID" value="EMR04478.1"/>
    <property type="molecule type" value="Genomic_DNA"/>
</dbReference>
<evidence type="ECO:0000256" key="9">
    <source>
        <dbReference type="ARBA" id="ARBA00023237"/>
    </source>
</evidence>
<dbReference type="GO" id="GO:0044718">
    <property type="term" value="P:siderophore transmembrane transport"/>
    <property type="evidence" value="ECO:0007669"/>
    <property type="project" value="TreeGrafter"/>
</dbReference>
<protein>
    <submittedName>
        <fullName evidence="15">Colicin I receptor</fullName>
    </submittedName>
</protein>
<keyword evidence="3 10" id="KW-1134">Transmembrane beta strand</keyword>
<feature type="chain" id="PRO_5004082125" evidence="12">
    <location>
        <begin position="21"/>
        <end position="805"/>
    </location>
</feature>
<keyword evidence="4 10" id="KW-0812">Transmembrane</keyword>
<evidence type="ECO:0000256" key="8">
    <source>
        <dbReference type="ARBA" id="ARBA00023170"/>
    </source>
</evidence>
<feature type="domain" description="TonB-dependent receptor-like beta-barrel" evidence="13">
    <location>
        <begin position="336"/>
        <end position="778"/>
    </location>
</feature>
<evidence type="ECO:0000259" key="14">
    <source>
        <dbReference type="Pfam" id="PF07715"/>
    </source>
</evidence>
<dbReference type="GO" id="GO:0015344">
    <property type="term" value="F:siderophore uptake transmembrane transporter activity"/>
    <property type="evidence" value="ECO:0007669"/>
    <property type="project" value="TreeGrafter"/>
</dbReference>
<dbReference type="PANTHER" id="PTHR30069">
    <property type="entry name" value="TONB-DEPENDENT OUTER MEMBRANE RECEPTOR"/>
    <property type="match status" value="1"/>
</dbReference>
<dbReference type="PANTHER" id="PTHR30069:SF29">
    <property type="entry name" value="HEMOGLOBIN AND HEMOGLOBIN-HAPTOGLOBIN-BINDING PROTEIN 1-RELATED"/>
    <property type="match status" value="1"/>
</dbReference>
<dbReference type="GO" id="GO:0009279">
    <property type="term" value="C:cell outer membrane"/>
    <property type="evidence" value="ECO:0007669"/>
    <property type="project" value="UniProtKB-SubCell"/>
</dbReference>
<evidence type="ECO:0000256" key="2">
    <source>
        <dbReference type="ARBA" id="ARBA00022448"/>
    </source>
</evidence>
<dbReference type="InterPro" id="IPR037066">
    <property type="entry name" value="Plug_dom_sf"/>
</dbReference>
<dbReference type="PROSITE" id="PS01156">
    <property type="entry name" value="TONB_DEPENDENT_REC_2"/>
    <property type="match status" value="1"/>
</dbReference>